<proteinExistence type="predicted"/>
<comment type="caution">
    <text evidence="1">The sequence shown here is derived from an EMBL/GenBank/DDBJ whole genome shotgun (WGS) entry which is preliminary data.</text>
</comment>
<dbReference type="AlphaFoldDB" id="A0A0F8WPQ1"/>
<gene>
    <name evidence="1" type="ORF">LCGC14_3126330</name>
</gene>
<sequence length="88" mass="9796">MLGITGEGGDLVGNHAWREAVTDTQIKLLRSVIQSCRSLENTHYCVLPLPEFAKLEQIYLEVTGKDAQFEAFEAAMAGFPKRRADENV</sequence>
<reference evidence="1" key="1">
    <citation type="journal article" date="2015" name="Nature">
        <title>Complex archaea that bridge the gap between prokaryotes and eukaryotes.</title>
        <authorList>
            <person name="Spang A."/>
            <person name="Saw J.H."/>
            <person name="Jorgensen S.L."/>
            <person name="Zaremba-Niedzwiedzka K."/>
            <person name="Martijn J."/>
            <person name="Lind A.E."/>
            <person name="van Eijk R."/>
            <person name="Schleper C."/>
            <person name="Guy L."/>
            <person name="Ettema T.J."/>
        </authorList>
    </citation>
    <scope>NUCLEOTIDE SEQUENCE</scope>
</reference>
<evidence type="ECO:0000313" key="1">
    <source>
        <dbReference type="EMBL" id="KKK50310.1"/>
    </source>
</evidence>
<organism evidence="1">
    <name type="scientific">marine sediment metagenome</name>
    <dbReference type="NCBI Taxonomy" id="412755"/>
    <lineage>
        <taxon>unclassified sequences</taxon>
        <taxon>metagenomes</taxon>
        <taxon>ecological metagenomes</taxon>
    </lineage>
</organism>
<protein>
    <submittedName>
        <fullName evidence="1">Uncharacterized protein</fullName>
    </submittedName>
</protein>
<name>A0A0F8WPQ1_9ZZZZ</name>
<accession>A0A0F8WPQ1</accession>
<dbReference type="EMBL" id="LAZR01068086">
    <property type="protein sequence ID" value="KKK50310.1"/>
    <property type="molecule type" value="Genomic_DNA"/>
</dbReference>